<dbReference type="EMBL" id="CP093347">
    <property type="protein sequence ID" value="WOH00316.1"/>
    <property type="molecule type" value="Genomic_DNA"/>
</dbReference>
<organism evidence="13 14">
    <name type="scientific">Daucus carota subsp. sativus</name>
    <name type="common">Carrot</name>
    <dbReference type="NCBI Taxonomy" id="79200"/>
    <lineage>
        <taxon>Eukaryota</taxon>
        <taxon>Viridiplantae</taxon>
        <taxon>Streptophyta</taxon>
        <taxon>Embryophyta</taxon>
        <taxon>Tracheophyta</taxon>
        <taxon>Spermatophyta</taxon>
        <taxon>Magnoliopsida</taxon>
        <taxon>eudicotyledons</taxon>
        <taxon>Gunneridae</taxon>
        <taxon>Pentapetalae</taxon>
        <taxon>asterids</taxon>
        <taxon>campanulids</taxon>
        <taxon>Apiales</taxon>
        <taxon>Apiaceae</taxon>
        <taxon>Apioideae</taxon>
        <taxon>Scandiceae</taxon>
        <taxon>Daucinae</taxon>
        <taxon>Daucus</taxon>
        <taxon>Daucus sect. Daucus</taxon>
    </lineage>
</organism>
<evidence type="ECO:0000256" key="2">
    <source>
        <dbReference type="ARBA" id="ARBA00004496"/>
    </source>
</evidence>
<feature type="region of interest" description="Disordered" evidence="11">
    <location>
        <begin position="147"/>
        <end position="179"/>
    </location>
</feature>
<dbReference type="SMART" id="SM00571">
    <property type="entry name" value="DDT"/>
    <property type="match status" value="1"/>
</dbReference>
<dbReference type="InterPro" id="IPR040221">
    <property type="entry name" value="CDCA7/CDA7L"/>
</dbReference>
<feature type="region of interest" description="Disordered" evidence="11">
    <location>
        <begin position="1"/>
        <end position="29"/>
    </location>
</feature>
<feature type="domain" description="DDT" evidence="12">
    <location>
        <begin position="388"/>
        <end position="456"/>
    </location>
</feature>
<dbReference type="GO" id="GO:0005634">
    <property type="term" value="C:nucleus"/>
    <property type="evidence" value="ECO:0007669"/>
    <property type="project" value="UniProtKB-SubCell"/>
</dbReference>
<evidence type="ECO:0000313" key="14">
    <source>
        <dbReference type="Proteomes" id="UP000077755"/>
    </source>
</evidence>
<dbReference type="InterPro" id="IPR018866">
    <property type="entry name" value="Znf-4CXXC_R1"/>
</dbReference>
<evidence type="ECO:0000256" key="4">
    <source>
        <dbReference type="ARBA" id="ARBA00022499"/>
    </source>
</evidence>
<dbReference type="PROSITE" id="PS50827">
    <property type="entry name" value="DDT"/>
    <property type="match status" value="1"/>
</dbReference>
<evidence type="ECO:0000256" key="9">
    <source>
        <dbReference type="ARBA" id="ARBA00023242"/>
    </source>
</evidence>
<evidence type="ECO:0000259" key="12">
    <source>
        <dbReference type="PROSITE" id="PS50827"/>
    </source>
</evidence>
<feature type="region of interest" description="Disordered" evidence="11">
    <location>
        <begin position="203"/>
        <end position="226"/>
    </location>
</feature>
<dbReference type="PANTHER" id="PTHR31169:SF8">
    <property type="entry name" value="ZINC-FINGER DOMAIN OF MONOAMINE-OXIDASE A REPRESSOR R1 PROTEIN"/>
    <property type="match status" value="1"/>
</dbReference>
<keyword evidence="3" id="KW-0963">Cytoplasm</keyword>
<evidence type="ECO:0000256" key="3">
    <source>
        <dbReference type="ARBA" id="ARBA00022490"/>
    </source>
</evidence>
<feature type="compositionally biased region" description="Polar residues" evidence="11">
    <location>
        <begin position="1"/>
        <end position="17"/>
    </location>
</feature>
<reference evidence="13" key="1">
    <citation type="journal article" date="2016" name="Nat. Genet.">
        <title>A high-quality carrot genome assembly provides new insights into carotenoid accumulation and asterid genome evolution.</title>
        <authorList>
            <person name="Iorizzo M."/>
            <person name="Ellison S."/>
            <person name="Senalik D."/>
            <person name="Zeng P."/>
            <person name="Satapoomin P."/>
            <person name="Huang J."/>
            <person name="Bowman M."/>
            <person name="Iovene M."/>
            <person name="Sanseverino W."/>
            <person name="Cavagnaro P."/>
            <person name="Yildiz M."/>
            <person name="Macko-Podgorni A."/>
            <person name="Moranska E."/>
            <person name="Grzebelus E."/>
            <person name="Grzebelus D."/>
            <person name="Ashrafi H."/>
            <person name="Zheng Z."/>
            <person name="Cheng S."/>
            <person name="Spooner D."/>
            <person name="Van Deynze A."/>
            <person name="Simon P."/>
        </authorList>
    </citation>
    <scope>NUCLEOTIDE SEQUENCE</scope>
    <source>
        <tissue evidence="13">Leaf</tissue>
    </source>
</reference>
<gene>
    <name evidence="13" type="ORF">DCAR_0519675</name>
</gene>
<keyword evidence="5" id="KW-0597">Phosphoprotein</keyword>
<dbReference type="GO" id="GO:0006355">
    <property type="term" value="P:regulation of DNA-templated transcription"/>
    <property type="evidence" value="ECO:0007669"/>
    <property type="project" value="InterPro"/>
</dbReference>
<name>A0AAF0X5T5_DAUCS</name>
<feature type="compositionally biased region" description="Polar residues" evidence="11">
    <location>
        <begin position="159"/>
        <end position="169"/>
    </location>
</feature>
<keyword evidence="14" id="KW-1185">Reference proteome</keyword>
<sequence>MAVNSIPQAASNQNKSQSETKQRTTDPGVRVIGGKIYDSEKGKTCHQCRQKTRSFTAACKNKKKDKTCTMLFCHKCLLNRYGEKAEEVEVLEEWICPKCRGICNCSCCRKKQGHQPTGILTHRAKATGYSSVSELLQANGPENFGLVKNVKDTGATPKRPSSSGKQVTSPGKKGKENLLDGRVDMNLEHPTPSKLKEIEKMQGVTLENNEKQKKTKQGKLRTVSAGQKDAAALKLCSSGALPESTPDKSQDSDTVSAGPKDAAAQKLCSFGTLPESNSNKSQDSDISIHMHAEPNEKVNDPKLGDGCMKKVSAEVPADTFGNKKRNANKDIEVIDQEKTKKRVKHDTGMPFVKDNNSGLQFQSQEVGNDIPLPHGTELITIGDLELPPEDVGNALQFLEFCAAFGKNLNMKKGQSSVILKELMNGQSRILRRTEQHSPVVHFHIQLLSLLRKDYTLRSHKLSPSHGKSSWLFALKSCLSESPNAKDLLPIIGLDSESGGYNTLNFSMKLRILIFLCDEVLETERIRDWINNQESKFAQKAKQAKKKVLAAKDKVKSLKQKLADELAKEITAKDGSSLSISEHDEIVSQIKCEAAQAHKEMLESMNMVPKAKKRSQALRTQPLFLDGDGRAFWRLNCYPEESNILVQDIGNGDDSIVFGEKWITFDNEQEKVVEKHISLRERMVRAQSAAIIPYAL</sequence>
<evidence type="ECO:0000256" key="5">
    <source>
        <dbReference type="ARBA" id="ARBA00022553"/>
    </source>
</evidence>
<feature type="region of interest" description="Disordered" evidence="11">
    <location>
        <begin position="238"/>
        <end position="261"/>
    </location>
</feature>
<comment type="subcellular location">
    <subcellularLocation>
        <location evidence="2">Cytoplasm</location>
    </subcellularLocation>
    <subcellularLocation>
        <location evidence="1">Nucleus</location>
    </subcellularLocation>
</comment>
<evidence type="ECO:0000256" key="1">
    <source>
        <dbReference type="ARBA" id="ARBA00004123"/>
    </source>
</evidence>
<dbReference type="GO" id="GO:0005737">
    <property type="term" value="C:cytoplasm"/>
    <property type="evidence" value="ECO:0007669"/>
    <property type="project" value="UniProtKB-SubCell"/>
</dbReference>
<evidence type="ECO:0000256" key="11">
    <source>
        <dbReference type="SAM" id="MobiDB-lite"/>
    </source>
</evidence>
<keyword evidence="4" id="KW-1017">Isopeptide bond</keyword>
<keyword evidence="8" id="KW-0804">Transcription</keyword>
<keyword evidence="7" id="KW-0805">Transcription regulation</keyword>
<evidence type="ECO:0000256" key="10">
    <source>
        <dbReference type="SAM" id="Coils"/>
    </source>
</evidence>
<dbReference type="InterPro" id="IPR018501">
    <property type="entry name" value="DDT_dom"/>
</dbReference>
<dbReference type="Pfam" id="PF10497">
    <property type="entry name" value="zf-4CXXC_R1"/>
    <property type="match status" value="1"/>
</dbReference>
<keyword evidence="10" id="KW-0175">Coiled coil</keyword>
<evidence type="ECO:0000256" key="8">
    <source>
        <dbReference type="ARBA" id="ARBA00023163"/>
    </source>
</evidence>
<proteinExistence type="predicted"/>
<keyword evidence="9" id="KW-0539">Nucleus</keyword>
<dbReference type="AlphaFoldDB" id="A0AAF0X5T5"/>
<accession>A0AAF0X5T5</accession>
<dbReference type="PANTHER" id="PTHR31169">
    <property type="entry name" value="OS05G0300700 PROTEIN"/>
    <property type="match status" value="1"/>
</dbReference>
<feature type="coiled-coil region" evidence="10">
    <location>
        <begin position="540"/>
        <end position="567"/>
    </location>
</feature>
<dbReference type="Proteomes" id="UP000077755">
    <property type="component" value="Chromosome 5"/>
</dbReference>
<reference evidence="13" key="2">
    <citation type="submission" date="2022-03" db="EMBL/GenBank/DDBJ databases">
        <title>Draft title - Genomic analysis of global carrot germplasm unveils the trajectory of domestication and the origin of high carotenoid orange carrot.</title>
        <authorList>
            <person name="Iorizzo M."/>
            <person name="Ellison S."/>
            <person name="Senalik D."/>
            <person name="Macko-Podgorni A."/>
            <person name="Grzebelus D."/>
            <person name="Bostan H."/>
            <person name="Rolling W."/>
            <person name="Curaba J."/>
            <person name="Simon P."/>
        </authorList>
    </citation>
    <scope>NUCLEOTIDE SEQUENCE</scope>
    <source>
        <tissue evidence="13">Leaf</tissue>
    </source>
</reference>
<evidence type="ECO:0000256" key="6">
    <source>
        <dbReference type="ARBA" id="ARBA00022843"/>
    </source>
</evidence>
<keyword evidence="6" id="KW-0832">Ubl conjugation</keyword>
<evidence type="ECO:0000256" key="7">
    <source>
        <dbReference type="ARBA" id="ARBA00023015"/>
    </source>
</evidence>
<protein>
    <recommendedName>
        <fullName evidence="12">DDT domain-containing protein</fullName>
    </recommendedName>
</protein>
<evidence type="ECO:0000313" key="13">
    <source>
        <dbReference type="EMBL" id="WOH00316.1"/>
    </source>
</evidence>